<gene>
    <name evidence="1" type="ORF">AMURIS_00018</name>
</gene>
<proteinExistence type="predicted"/>
<organism evidence="1 2">
    <name type="scientific">Acetatifactor muris</name>
    <dbReference type="NCBI Taxonomy" id="879566"/>
    <lineage>
        <taxon>Bacteria</taxon>
        <taxon>Bacillati</taxon>
        <taxon>Bacillota</taxon>
        <taxon>Clostridia</taxon>
        <taxon>Lachnospirales</taxon>
        <taxon>Lachnospiraceae</taxon>
        <taxon>Acetatifactor</taxon>
    </lineage>
</organism>
<sequence>MLRILYGFPLVRVWIFYAKYLICAGYNLGYYADSSCGFALAYDFRGNGYTMCNSCMTRNLCPSNKSCLLARVIYDDVCFDATQYAIWHFQQNIIQKMLLDRNALSLYKSLQNMVPCPDLFMPTKILLHKASEWGHEREWRLTCSCNSAEFNQQEFSWARKKPAAVYLGRKISPIHEKILRHIAVEKNIPVYKMQIRKDQSAYKLYPQIC</sequence>
<name>A0A2K4ZA25_9FIRM</name>
<accession>A0A2K4ZA25</accession>
<dbReference type="EMBL" id="OFSM01000001">
    <property type="protein sequence ID" value="SOY27314.1"/>
    <property type="molecule type" value="Genomic_DNA"/>
</dbReference>
<dbReference type="Proteomes" id="UP000236311">
    <property type="component" value="Unassembled WGS sequence"/>
</dbReference>
<evidence type="ECO:0000313" key="2">
    <source>
        <dbReference type="Proteomes" id="UP000236311"/>
    </source>
</evidence>
<reference evidence="1 2" key="1">
    <citation type="submission" date="2018-01" db="EMBL/GenBank/DDBJ databases">
        <authorList>
            <person name="Gaut B.S."/>
            <person name="Morton B.R."/>
            <person name="Clegg M.T."/>
            <person name="Duvall M.R."/>
        </authorList>
    </citation>
    <scope>NUCLEOTIDE SEQUENCE [LARGE SCALE GENOMIC DNA]</scope>
    <source>
        <strain evidence="1">GP69</strain>
    </source>
</reference>
<dbReference type="AlphaFoldDB" id="A0A2K4ZA25"/>
<protein>
    <submittedName>
        <fullName evidence="1">Uncharacterized protein</fullName>
    </submittedName>
</protein>
<dbReference type="RefSeq" id="WP_103237462.1">
    <property type="nucleotide sequence ID" value="NZ_JANJZD010000008.1"/>
</dbReference>
<dbReference type="OrthoDB" id="190848at2"/>
<evidence type="ECO:0000313" key="1">
    <source>
        <dbReference type="EMBL" id="SOY27314.1"/>
    </source>
</evidence>
<keyword evidence="2" id="KW-1185">Reference proteome</keyword>